<organism evidence="2 3">
    <name type="scientific">Pelotomaculum isophthalicicum JI</name>
    <dbReference type="NCBI Taxonomy" id="947010"/>
    <lineage>
        <taxon>Bacteria</taxon>
        <taxon>Bacillati</taxon>
        <taxon>Bacillota</taxon>
        <taxon>Clostridia</taxon>
        <taxon>Eubacteriales</taxon>
        <taxon>Desulfotomaculaceae</taxon>
        <taxon>Pelotomaculum</taxon>
    </lineage>
</organism>
<evidence type="ECO:0000313" key="3">
    <source>
        <dbReference type="Proteomes" id="UP001154312"/>
    </source>
</evidence>
<protein>
    <submittedName>
        <fullName evidence="2">TIGR04086 family membrane protein</fullName>
    </submittedName>
</protein>
<keyword evidence="3" id="KW-1185">Reference proteome</keyword>
<dbReference type="Pfam" id="PF12670">
    <property type="entry name" value="DUF3792"/>
    <property type="match status" value="1"/>
</dbReference>
<feature type="transmembrane region" description="Helical" evidence="1">
    <location>
        <begin position="81"/>
        <end position="102"/>
    </location>
</feature>
<evidence type="ECO:0000313" key="2">
    <source>
        <dbReference type="EMBL" id="MDF9408014.1"/>
    </source>
</evidence>
<dbReference type="RefSeq" id="WP_277443293.1">
    <property type="nucleotide sequence ID" value="NZ_JAKOAV010000009.1"/>
</dbReference>
<sequence>MPSVNMDNFELPFNVGAVIRGIFFALTIALLLSIGTGLVYHLSSLSEKTLPLSAAIILASGAFGGSLTAGRQAGNKGLYHGLAVGLLFFIVVWAAAALFIPGQAGLNIFYKLIITLSCGTIGGVVGVGLSSG</sequence>
<comment type="caution">
    <text evidence="2">The sequence shown here is derived from an EMBL/GenBank/DDBJ whole genome shotgun (WGS) entry which is preliminary data.</text>
</comment>
<keyword evidence="1" id="KW-1133">Transmembrane helix</keyword>
<gene>
    <name evidence="2" type="ORF">L7E55_06515</name>
</gene>
<feature type="transmembrane region" description="Helical" evidence="1">
    <location>
        <begin position="21"/>
        <end position="43"/>
    </location>
</feature>
<keyword evidence="1" id="KW-0812">Transmembrane</keyword>
<reference evidence="2" key="1">
    <citation type="submission" date="2022-02" db="EMBL/GenBank/DDBJ databases">
        <authorList>
            <person name="Leng L."/>
        </authorList>
    </citation>
    <scope>NUCLEOTIDE SEQUENCE</scope>
    <source>
        <strain evidence="2">JI</strain>
    </source>
</reference>
<dbReference type="Proteomes" id="UP001154312">
    <property type="component" value="Unassembled WGS sequence"/>
</dbReference>
<name>A0A9X4H7U5_9FIRM</name>
<dbReference type="InterPro" id="IPR023804">
    <property type="entry name" value="DUF3792_TM"/>
</dbReference>
<dbReference type="EMBL" id="JAKOAV010000009">
    <property type="protein sequence ID" value="MDF9408014.1"/>
    <property type="molecule type" value="Genomic_DNA"/>
</dbReference>
<proteinExistence type="predicted"/>
<accession>A0A9X4H7U5</accession>
<dbReference type="AlphaFoldDB" id="A0A9X4H7U5"/>
<feature type="transmembrane region" description="Helical" evidence="1">
    <location>
        <begin position="108"/>
        <end position="129"/>
    </location>
</feature>
<dbReference type="NCBIfam" id="TIGR04086">
    <property type="entry name" value="TIGR04086_membr"/>
    <property type="match status" value="1"/>
</dbReference>
<evidence type="ECO:0000256" key="1">
    <source>
        <dbReference type="SAM" id="Phobius"/>
    </source>
</evidence>
<keyword evidence="1" id="KW-0472">Membrane</keyword>
<feature type="transmembrane region" description="Helical" evidence="1">
    <location>
        <begin position="49"/>
        <end position="69"/>
    </location>
</feature>